<comment type="caution">
    <text evidence="2">The sequence shown here is derived from an EMBL/GenBank/DDBJ whole genome shotgun (WGS) entry which is preliminary data.</text>
</comment>
<dbReference type="EMBL" id="JACAZH010000002">
    <property type="protein sequence ID" value="KAF7374608.1"/>
    <property type="molecule type" value="Genomic_DNA"/>
</dbReference>
<evidence type="ECO:0000256" key="1">
    <source>
        <dbReference type="SAM" id="MobiDB-lite"/>
    </source>
</evidence>
<dbReference type="AlphaFoldDB" id="A0A8H7DJH9"/>
<sequence length="227" mass="25437">MEELLRAGRQVLSALYCAYYSFLDFAYGGADYLPMRHTHSPVGPSSSPQYARISCIFTRPHSSAPSSPPELAAWFEEVFGPLILCAERTIKAQLREQDADSDAQQPAKRPRTDDAKYSESFDFFLRLRPTRPSKSTGTLPRLRLAGPRLREAPPRFILQDIKNRVGTAVTEPPLSRVREVVAAIQKQNVCAIGLLFRTRRESCPSRDTWRIAYLSIGSPTSRPLASP</sequence>
<dbReference type="Proteomes" id="UP000623467">
    <property type="component" value="Unassembled WGS sequence"/>
</dbReference>
<protein>
    <submittedName>
        <fullName evidence="2">Uncharacterized protein</fullName>
    </submittedName>
</protein>
<gene>
    <name evidence="2" type="ORF">MSAN_00345400</name>
</gene>
<evidence type="ECO:0000313" key="3">
    <source>
        <dbReference type="Proteomes" id="UP000623467"/>
    </source>
</evidence>
<name>A0A8H7DJH9_9AGAR</name>
<reference evidence="2" key="1">
    <citation type="submission" date="2020-05" db="EMBL/GenBank/DDBJ databases">
        <title>Mycena genomes resolve the evolution of fungal bioluminescence.</title>
        <authorList>
            <person name="Tsai I.J."/>
        </authorList>
    </citation>
    <scope>NUCLEOTIDE SEQUENCE</scope>
    <source>
        <strain evidence="2">160909Yilan</strain>
    </source>
</reference>
<feature type="region of interest" description="Disordered" evidence="1">
    <location>
        <begin position="95"/>
        <end position="115"/>
    </location>
</feature>
<keyword evidence="3" id="KW-1185">Reference proteome</keyword>
<dbReference type="OrthoDB" id="3025641at2759"/>
<proteinExistence type="predicted"/>
<evidence type="ECO:0000313" key="2">
    <source>
        <dbReference type="EMBL" id="KAF7374608.1"/>
    </source>
</evidence>
<organism evidence="2 3">
    <name type="scientific">Mycena sanguinolenta</name>
    <dbReference type="NCBI Taxonomy" id="230812"/>
    <lineage>
        <taxon>Eukaryota</taxon>
        <taxon>Fungi</taxon>
        <taxon>Dikarya</taxon>
        <taxon>Basidiomycota</taxon>
        <taxon>Agaricomycotina</taxon>
        <taxon>Agaricomycetes</taxon>
        <taxon>Agaricomycetidae</taxon>
        <taxon>Agaricales</taxon>
        <taxon>Marasmiineae</taxon>
        <taxon>Mycenaceae</taxon>
        <taxon>Mycena</taxon>
    </lineage>
</organism>
<accession>A0A8H7DJH9</accession>